<name>A0A1B2J1C2_9LACO</name>
<dbReference type="GO" id="GO:0005829">
    <property type="term" value="C:cytosol"/>
    <property type="evidence" value="ECO:0007669"/>
    <property type="project" value="TreeGrafter"/>
</dbReference>
<dbReference type="KEGG" id="lpd:AYR62_06815"/>
<keyword evidence="9" id="KW-1185">Reference proteome</keyword>
<keyword evidence="3 6" id="KW-0694">RNA-binding</keyword>
<keyword evidence="4 6" id="KW-0805">Transcription regulation</keyword>
<dbReference type="PANTHER" id="PTHR11078:SF3">
    <property type="entry name" value="ANTITERMINATION NUSB DOMAIN-CONTAINING PROTEIN"/>
    <property type="match status" value="1"/>
</dbReference>
<organism evidence="8 9">
    <name type="scientific">Secundilactobacillus paracollinoides</name>
    <dbReference type="NCBI Taxonomy" id="240427"/>
    <lineage>
        <taxon>Bacteria</taxon>
        <taxon>Bacillati</taxon>
        <taxon>Bacillota</taxon>
        <taxon>Bacilli</taxon>
        <taxon>Lactobacillales</taxon>
        <taxon>Lactobacillaceae</taxon>
        <taxon>Secundilactobacillus</taxon>
    </lineage>
</organism>
<evidence type="ECO:0000256" key="3">
    <source>
        <dbReference type="ARBA" id="ARBA00022884"/>
    </source>
</evidence>
<evidence type="ECO:0000256" key="6">
    <source>
        <dbReference type="HAMAP-Rule" id="MF_00073"/>
    </source>
</evidence>
<reference evidence="8 9" key="1">
    <citation type="submission" date="2016-03" db="EMBL/GenBank/DDBJ databases">
        <title>Pediococcus and Lactobacillus from brewery environment - whole genome sequencing and assembly.</title>
        <authorList>
            <person name="Behr J."/>
            <person name="Geissler A.J."/>
            <person name="Vogel R.F."/>
        </authorList>
    </citation>
    <scope>NUCLEOTIDE SEQUENCE [LARGE SCALE GENOMIC DNA]</scope>
    <source>
        <strain evidence="8 9">TMW 1.1995</strain>
    </source>
</reference>
<sequence length="139" mass="16013">MTQELTRHDIRIRAFQTLFALNANPEADKEVLYQQLLTDDGKLELNVPPYLDELVSGVLENQAALDEKIKQYLMQGWTISRIAKTDLIILRIAFFELDNEQDIPNRVAVNEALELAKQFSDDRSRRFINGVLAHEVETN</sequence>
<evidence type="ECO:0000256" key="5">
    <source>
        <dbReference type="ARBA" id="ARBA00023163"/>
    </source>
</evidence>
<dbReference type="NCBIfam" id="NF001223">
    <property type="entry name" value="PRK00202.1-1"/>
    <property type="match status" value="1"/>
</dbReference>
<evidence type="ECO:0000256" key="1">
    <source>
        <dbReference type="ARBA" id="ARBA00005952"/>
    </source>
</evidence>
<dbReference type="GO" id="GO:0003723">
    <property type="term" value="F:RNA binding"/>
    <property type="evidence" value="ECO:0007669"/>
    <property type="project" value="UniProtKB-UniRule"/>
</dbReference>
<dbReference type="GO" id="GO:0031564">
    <property type="term" value="P:transcription antitermination"/>
    <property type="evidence" value="ECO:0007669"/>
    <property type="project" value="UniProtKB-KW"/>
</dbReference>
<dbReference type="Gene3D" id="1.10.940.10">
    <property type="entry name" value="NusB-like"/>
    <property type="match status" value="1"/>
</dbReference>
<dbReference type="OrthoDB" id="9811381at2"/>
<dbReference type="RefSeq" id="WP_054707029.1">
    <property type="nucleotide sequence ID" value="NZ_CP014912.1"/>
</dbReference>
<comment type="function">
    <text evidence="6">Involved in transcription antitermination. Required for transcription of ribosomal RNA (rRNA) genes. Binds specifically to the boxA antiterminator sequence of the ribosomal RNA (rrn) operons.</text>
</comment>
<evidence type="ECO:0000313" key="9">
    <source>
        <dbReference type="Proteomes" id="UP000093267"/>
    </source>
</evidence>
<dbReference type="Proteomes" id="UP000093267">
    <property type="component" value="Chromosome"/>
</dbReference>
<dbReference type="EMBL" id="CP014924">
    <property type="protein sequence ID" value="ANZ68087.1"/>
    <property type="molecule type" value="Genomic_DNA"/>
</dbReference>
<accession>A0A1B2J1C2</accession>
<feature type="domain" description="NusB/RsmB/TIM44" evidence="7">
    <location>
        <begin position="9"/>
        <end position="134"/>
    </location>
</feature>
<dbReference type="Pfam" id="PF01029">
    <property type="entry name" value="NusB"/>
    <property type="match status" value="1"/>
</dbReference>
<proteinExistence type="inferred from homology"/>
<evidence type="ECO:0000313" key="8">
    <source>
        <dbReference type="EMBL" id="ANZ68087.1"/>
    </source>
</evidence>
<protein>
    <recommendedName>
        <fullName evidence="6">Transcription antitermination protein NusB</fullName>
    </recommendedName>
    <alternativeName>
        <fullName evidence="6">Antitermination factor NusB</fullName>
    </alternativeName>
</protein>
<dbReference type="SUPFAM" id="SSF48013">
    <property type="entry name" value="NusB-like"/>
    <property type="match status" value="1"/>
</dbReference>
<comment type="similarity">
    <text evidence="1 6">Belongs to the NusB family.</text>
</comment>
<dbReference type="NCBIfam" id="TIGR01951">
    <property type="entry name" value="nusB"/>
    <property type="match status" value="1"/>
</dbReference>
<dbReference type="GO" id="GO:0006353">
    <property type="term" value="P:DNA-templated transcription termination"/>
    <property type="evidence" value="ECO:0007669"/>
    <property type="project" value="UniProtKB-UniRule"/>
</dbReference>
<dbReference type="PANTHER" id="PTHR11078">
    <property type="entry name" value="N UTILIZATION SUBSTANCE PROTEIN B-RELATED"/>
    <property type="match status" value="1"/>
</dbReference>
<dbReference type="InterPro" id="IPR006027">
    <property type="entry name" value="NusB_RsmB_TIM44"/>
</dbReference>
<keyword evidence="2 6" id="KW-0889">Transcription antitermination</keyword>
<dbReference type="STRING" id="240427.AYR62_06815"/>
<dbReference type="InterPro" id="IPR011605">
    <property type="entry name" value="NusB_fam"/>
</dbReference>
<evidence type="ECO:0000256" key="2">
    <source>
        <dbReference type="ARBA" id="ARBA00022814"/>
    </source>
</evidence>
<gene>
    <name evidence="6" type="primary">nusB</name>
    <name evidence="8" type="ORF">AYR63_13705</name>
</gene>
<evidence type="ECO:0000259" key="7">
    <source>
        <dbReference type="Pfam" id="PF01029"/>
    </source>
</evidence>
<evidence type="ECO:0000256" key="4">
    <source>
        <dbReference type="ARBA" id="ARBA00023015"/>
    </source>
</evidence>
<dbReference type="HAMAP" id="MF_00073">
    <property type="entry name" value="NusB"/>
    <property type="match status" value="1"/>
</dbReference>
<keyword evidence="5 6" id="KW-0804">Transcription</keyword>
<dbReference type="InterPro" id="IPR035926">
    <property type="entry name" value="NusB-like_sf"/>
</dbReference>
<dbReference type="AlphaFoldDB" id="A0A1B2J1C2"/>